<accession>A0ABW6PNK3</accession>
<evidence type="ECO:0000313" key="3">
    <source>
        <dbReference type="Proteomes" id="UP001601444"/>
    </source>
</evidence>
<name>A0ABW6PNK3_9NOCA</name>
<reference evidence="2 3" key="1">
    <citation type="submission" date="2024-10" db="EMBL/GenBank/DDBJ databases">
        <title>The Natural Products Discovery Center: Release of the First 8490 Sequenced Strains for Exploring Actinobacteria Biosynthetic Diversity.</title>
        <authorList>
            <person name="Kalkreuter E."/>
            <person name="Kautsar S.A."/>
            <person name="Yang D."/>
            <person name="Bader C.D."/>
            <person name="Teijaro C.N."/>
            <person name="Fluegel L."/>
            <person name="Davis C.M."/>
            <person name="Simpson J.R."/>
            <person name="Lauterbach L."/>
            <person name="Steele A.D."/>
            <person name="Gui C."/>
            <person name="Meng S."/>
            <person name="Li G."/>
            <person name="Viehrig K."/>
            <person name="Ye F."/>
            <person name="Su P."/>
            <person name="Kiefer A.F."/>
            <person name="Nichols A."/>
            <person name="Cepeda A.J."/>
            <person name="Yan W."/>
            <person name="Fan B."/>
            <person name="Jiang Y."/>
            <person name="Adhikari A."/>
            <person name="Zheng C.-J."/>
            <person name="Schuster L."/>
            <person name="Cowan T.M."/>
            <person name="Smanski M.J."/>
            <person name="Chevrette M.G."/>
            <person name="De Carvalho L.P.S."/>
            <person name="Shen B."/>
        </authorList>
    </citation>
    <scope>NUCLEOTIDE SEQUENCE [LARGE SCALE GENOMIC DNA]</scope>
    <source>
        <strain evidence="2 3">NPDC004045</strain>
    </source>
</reference>
<dbReference type="Pfam" id="PF13577">
    <property type="entry name" value="SnoaL_4"/>
    <property type="match status" value="1"/>
</dbReference>
<dbReference type="InterPro" id="IPR032710">
    <property type="entry name" value="NTF2-like_dom_sf"/>
</dbReference>
<evidence type="ECO:0000313" key="2">
    <source>
        <dbReference type="EMBL" id="MFF0543980.1"/>
    </source>
</evidence>
<comment type="caution">
    <text evidence="2">The sequence shown here is derived from an EMBL/GenBank/DDBJ whole genome shotgun (WGS) entry which is preliminary data.</text>
</comment>
<organism evidence="2 3">
    <name type="scientific">Nocardia thailandica</name>
    <dbReference type="NCBI Taxonomy" id="257275"/>
    <lineage>
        <taxon>Bacteria</taxon>
        <taxon>Bacillati</taxon>
        <taxon>Actinomycetota</taxon>
        <taxon>Actinomycetes</taxon>
        <taxon>Mycobacteriales</taxon>
        <taxon>Nocardiaceae</taxon>
        <taxon>Nocardia</taxon>
    </lineage>
</organism>
<dbReference type="RefSeq" id="WP_043652807.1">
    <property type="nucleotide sequence ID" value="NZ_JBIAMX010000007.1"/>
</dbReference>
<protein>
    <submittedName>
        <fullName evidence="2">Nuclear transport factor 2 family protein</fullName>
    </submittedName>
</protein>
<dbReference type="Gene3D" id="3.10.450.50">
    <property type="match status" value="1"/>
</dbReference>
<dbReference type="EMBL" id="JBIAMX010000007">
    <property type="protein sequence ID" value="MFF0543980.1"/>
    <property type="molecule type" value="Genomic_DNA"/>
</dbReference>
<evidence type="ECO:0000259" key="1">
    <source>
        <dbReference type="Pfam" id="PF13577"/>
    </source>
</evidence>
<feature type="domain" description="SnoaL-like" evidence="1">
    <location>
        <begin position="6"/>
        <end position="131"/>
    </location>
</feature>
<dbReference type="Proteomes" id="UP001601444">
    <property type="component" value="Unassembled WGS sequence"/>
</dbReference>
<sequence>MTEIAALADRFAIIDAVTRMFVYCDQKRWDELTTVFADEVDFDGGFGAGQSLRPAKDIVADWQAGLDPLDAIHHQSGNHLIDLDGDQARVHADSIAVHVNNAAVNGVTRTFVGSYDLALTRVDGAWRVAKFHYLLKVVDGNADLT</sequence>
<dbReference type="SUPFAM" id="SSF54427">
    <property type="entry name" value="NTF2-like"/>
    <property type="match status" value="1"/>
</dbReference>
<proteinExistence type="predicted"/>
<keyword evidence="3" id="KW-1185">Reference proteome</keyword>
<gene>
    <name evidence="2" type="ORF">ACFYTF_14200</name>
</gene>
<dbReference type="InterPro" id="IPR037401">
    <property type="entry name" value="SnoaL-like"/>
</dbReference>